<proteinExistence type="predicted"/>
<gene>
    <name evidence="1" type="ORF">H8744_05985</name>
</gene>
<dbReference type="EMBL" id="JACRTF010000001">
    <property type="protein sequence ID" value="MBC8592808.1"/>
    <property type="molecule type" value="Genomic_DNA"/>
</dbReference>
<reference evidence="1" key="1">
    <citation type="submission" date="2020-08" db="EMBL/GenBank/DDBJ databases">
        <title>Genome public.</title>
        <authorList>
            <person name="Liu C."/>
            <person name="Sun Q."/>
        </authorList>
    </citation>
    <scope>NUCLEOTIDE SEQUENCE</scope>
    <source>
        <strain evidence="1">N12</strain>
    </source>
</reference>
<organism evidence="1 2">
    <name type="scientific">Jilunia laotingensis</name>
    <dbReference type="NCBI Taxonomy" id="2763675"/>
    <lineage>
        <taxon>Bacteria</taxon>
        <taxon>Pseudomonadati</taxon>
        <taxon>Bacteroidota</taxon>
        <taxon>Bacteroidia</taxon>
        <taxon>Bacteroidales</taxon>
        <taxon>Bacteroidaceae</taxon>
        <taxon>Jilunia</taxon>
    </lineage>
</organism>
<accession>A0A926F2C2</accession>
<sequence>MKLFSYNMFIGLIILFFCCSAMKGGDGDHLRNEAIIIAINDFLDNCSLQKTDSVFSVYIDIDNEDILGLSISGEYGNKIYPTSKDTIGAETRIFPSHYIERNNKLIYYWVDSINVLTEEIIRVLAKYNQIDSSFVSYEKAYPDYLLDESIKGADYYFCKNDLSIYKRVVTRIAMGWYDPPKLNCNKKRKKN</sequence>
<dbReference type="AlphaFoldDB" id="A0A926F2C2"/>
<keyword evidence="2" id="KW-1185">Reference proteome</keyword>
<protein>
    <submittedName>
        <fullName evidence="1">Uncharacterized protein</fullName>
    </submittedName>
</protein>
<dbReference type="RefSeq" id="WP_262433980.1">
    <property type="nucleotide sequence ID" value="NZ_JACRTF010000001.1"/>
</dbReference>
<comment type="caution">
    <text evidence="1">The sequence shown here is derived from an EMBL/GenBank/DDBJ whole genome shotgun (WGS) entry which is preliminary data.</text>
</comment>
<evidence type="ECO:0000313" key="2">
    <source>
        <dbReference type="Proteomes" id="UP000651085"/>
    </source>
</evidence>
<dbReference type="Proteomes" id="UP000651085">
    <property type="component" value="Unassembled WGS sequence"/>
</dbReference>
<name>A0A926F2C2_9BACT</name>
<evidence type="ECO:0000313" key="1">
    <source>
        <dbReference type="EMBL" id="MBC8592808.1"/>
    </source>
</evidence>